<dbReference type="Proteomes" id="UP000237441">
    <property type="component" value="Unassembled WGS sequence"/>
</dbReference>
<evidence type="ECO:0000313" key="2">
    <source>
        <dbReference type="Proteomes" id="UP000237441"/>
    </source>
</evidence>
<evidence type="ECO:0000313" key="1">
    <source>
        <dbReference type="EMBL" id="PQK11425.1"/>
    </source>
</evidence>
<protein>
    <submittedName>
        <fullName evidence="1">Uncharacterized protein</fullName>
    </submittedName>
</protein>
<dbReference type="AlphaFoldDB" id="A0A2S7Y5M7"/>
<accession>A0A2S7Y5M7</accession>
<proteinExistence type="predicted"/>
<comment type="caution">
    <text evidence="1">The sequence shown here is derived from an EMBL/GenBank/DDBJ whole genome shotgun (WGS) entry which is preliminary data.</text>
</comment>
<gene>
    <name evidence="1" type="ORF">BB8028_0003g00510</name>
</gene>
<reference evidence="1 2" key="1">
    <citation type="submission" date="2016-07" db="EMBL/GenBank/DDBJ databases">
        <title>Comparative genomics of the entomopathogenic fungus Beauveria bassiana.</title>
        <authorList>
            <person name="Valero Jimenez C.A."/>
            <person name="Zwaan B.J."/>
            <person name="Van Kan J.A."/>
            <person name="Takken W."/>
            <person name="Debets A.J."/>
            <person name="Schoustra S.E."/>
            <person name="Koenraadt C.J."/>
        </authorList>
    </citation>
    <scope>NUCLEOTIDE SEQUENCE [LARGE SCALE GENOMIC DNA]</scope>
    <source>
        <strain evidence="1 2">ARSEF 8028</strain>
    </source>
</reference>
<sequence>MVLFACQEINPAAIVTECRSTTDVIFHVDEDDEDDDDGEFGDDAKRNFCADIISGKTVDVSAENAKLPGWSVQGIHKQCKEGNTLMSVCQDIASAAVVACK</sequence>
<dbReference type="EMBL" id="JRHA01000003">
    <property type="protein sequence ID" value="PQK11425.1"/>
    <property type="molecule type" value="Genomic_DNA"/>
</dbReference>
<dbReference type="OrthoDB" id="10438500at2759"/>
<name>A0A2S7Y5M7_BEABA</name>
<organism evidence="1 2">
    <name type="scientific">Beauveria bassiana</name>
    <name type="common">White muscardine disease fungus</name>
    <name type="synonym">Tritirachium shiotae</name>
    <dbReference type="NCBI Taxonomy" id="176275"/>
    <lineage>
        <taxon>Eukaryota</taxon>
        <taxon>Fungi</taxon>
        <taxon>Dikarya</taxon>
        <taxon>Ascomycota</taxon>
        <taxon>Pezizomycotina</taxon>
        <taxon>Sordariomycetes</taxon>
        <taxon>Hypocreomycetidae</taxon>
        <taxon>Hypocreales</taxon>
        <taxon>Cordycipitaceae</taxon>
        <taxon>Beauveria</taxon>
    </lineage>
</organism>